<evidence type="ECO:0008006" key="3">
    <source>
        <dbReference type="Google" id="ProtNLM"/>
    </source>
</evidence>
<protein>
    <recommendedName>
        <fullName evidence="3">DUF2188 domain-containing protein</fullName>
    </recommendedName>
</protein>
<evidence type="ECO:0000313" key="1">
    <source>
        <dbReference type="EMBL" id="GAA5414845.1"/>
    </source>
</evidence>
<reference evidence="1" key="1">
    <citation type="submission" date="2024-02" db="EMBL/GenBank/DDBJ databases">
        <title>Draft genome sequence of new strains in genus Ureaplasma.</title>
        <authorList>
            <person name="Nakajima Y."/>
            <person name="Segawa T."/>
        </authorList>
    </citation>
    <scope>NUCLEOTIDE SEQUENCE [LARGE SCALE GENOMIC DNA]</scope>
    <source>
        <strain evidence="1">OM1</strain>
    </source>
</reference>
<evidence type="ECO:0000313" key="2">
    <source>
        <dbReference type="Proteomes" id="UP001449582"/>
    </source>
</evidence>
<keyword evidence="2" id="KW-1185">Reference proteome</keyword>
<dbReference type="RefSeq" id="WP_353290006.1">
    <property type="nucleotide sequence ID" value="NZ_BAABQM010000004.1"/>
</dbReference>
<sequence length="78" mass="8802">MATTEVKETKKAANIYYVSPHGEKGWKIIKQGSDKAIYVFKTKAEALERARELGRNQKASVIIKGKDGKIMDSLNYKK</sequence>
<dbReference type="EMBL" id="BAABQM010000004">
    <property type="protein sequence ID" value="GAA5414845.1"/>
    <property type="molecule type" value="Genomic_DNA"/>
</dbReference>
<organism evidence="1 2">
    <name type="scientific">Ureaplasma ceti</name>
    <dbReference type="NCBI Taxonomy" id="3119530"/>
    <lineage>
        <taxon>Bacteria</taxon>
        <taxon>Bacillati</taxon>
        <taxon>Mycoplasmatota</taxon>
        <taxon>Mycoplasmoidales</taxon>
        <taxon>Mycoplasmoidaceae</taxon>
        <taxon>Ureaplasma</taxon>
    </lineage>
</organism>
<name>A0ABP9U861_9BACT</name>
<comment type="caution">
    <text evidence="1">The sequence shown here is derived from an EMBL/GenBank/DDBJ whole genome shotgun (WGS) entry which is preliminary data.</text>
</comment>
<dbReference type="Pfam" id="PF09954">
    <property type="entry name" value="DUF2188"/>
    <property type="match status" value="1"/>
</dbReference>
<dbReference type="Proteomes" id="UP001449582">
    <property type="component" value="Unassembled WGS sequence"/>
</dbReference>
<gene>
    <name evidence="1" type="ORF">UREOM_5560</name>
</gene>
<accession>A0ABP9U861</accession>
<dbReference type="InterPro" id="IPR018691">
    <property type="entry name" value="DUF2188"/>
</dbReference>
<proteinExistence type="predicted"/>